<evidence type="ECO:0000256" key="1">
    <source>
        <dbReference type="SAM" id="Phobius"/>
    </source>
</evidence>
<dbReference type="AlphaFoldDB" id="A0A495M379"/>
<gene>
    <name evidence="2" type="ORF">CLV94_3014</name>
</gene>
<protein>
    <submittedName>
        <fullName evidence="2">Uncharacterized protein</fullName>
    </submittedName>
</protein>
<feature type="transmembrane region" description="Helical" evidence="1">
    <location>
        <begin position="6"/>
        <end position="25"/>
    </location>
</feature>
<reference evidence="2 3" key="1">
    <citation type="submission" date="2018-10" db="EMBL/GenBank/DDBJ databases">
        <title>Genomic Encyclopedia of Archaeal and Bacterial Type Strains, Phase II (KMG-II): from individual species to whole genera.</title>
        <authorList>
            <person name="Goeker M."/>
        </authorList>
    </citation>
    <scope>NUCLEOTIDE SEQUENCE [LARGE SCALE GENOMIC DNA]</scope>
    <source>
        <strain evidence="2 3">DSM 29537</strain>
    </source>
</reference>
<comment type="caution">
    <text evidence="2">The sequence shown here is derived from an EMBL/GenBank/DDBJ whole genome shotgun (WGS) entry which is preliminary data.</text>
</comment>
<keyword evidence="1" id="KW-0812">Transmembrane</keyword>
<evidence type="ECO:0000313" key="2">
    <source>
        <dbReference type="EMBL" id="RKS19063.1"/>
    </source>
</evidence>
<name>A0A495M379_9FLAO</name>
<dbReference type="Proteomes" id="UP000277579">
    <property type="component" value="Unassembled WGS sequence"/>
</dbReference>
<dbReference type="EMBL" id="RBLC01000005">
    <property type="protein sequence ID" value="RKS19063.1"/>
    <property type="molecule type" value="Genomic_DNA"/>
</dbReference>
<keyword evidence="1" id="KW-1133">Transmembrane helix</keyword>
<evidence type="ECO:0000313" key="3">
    <source>
        <dbReference type="Proteomes" id="UP000277579"/>
    </source>
</evidence>
<keyword evidence="1" id="KW-0472">Membrane</keyword>
<accession>A0A495M379</accession>
<keyword evidence="3" id="KW-1185">Reference proteome</keyword>
<sequence>MPPSAAIVSAWLFFTSDALFVTLLLKEINRDKYNYYDKK</sequence>
<organism evidence="2 3">
    <name type="scientific">Flavobacterium endophyticum</name>
    <dbReference type="NCBI Taxonomy" id="1540163"/>
    <lineage>
        <taxon>Bacteria</taxon>
        <taxon>Pseudomonadati</taxon>
        <taxon>Bacteroidota</taxon>
        <taxon>Flavobacteriia</taxon>
        <taxon>Flavobacteriales</taxon>
        <taxon>Flavobacteriaceae</taxon>
        <taxon>Flavobacterium</taxon>
    </lineage>
</organism>
<proteinExistence type="predicted"/>